<feature type="chain" id="PRO_5011916038" evidence="1">
    <location>
        <begin position="26"/>
        <end position="100"/>
    </location>
</feature>
<dbReference type="Proteomes" id="UP000215902">
    <property type="component" value="Unassembled WGS sequence"/>
</dbReference>
<keyword evidence="1" id="KW-0732">Signal</keyword>
<feature type="signal peptide" evidence="1">
    <location>
        <begin position="1"/>
        <end position="25"/>
    </location>
</feature>
<organism evidence="3 4">
    <name type="scientific">Macrostomum lignano</name>
    <dbReference type="NCBI Taxonomy" id="282301"/>
    <lineage>
        <taxon>Eukaryota</taxon>
        <taxon>Metazoa</taxon>
        <taxon>Spiralia</taxon>
        <taxon>Lophotrochozoa</taxon>
        <taxon>Platyhelminthes</taxon>
        <taxon>Rhabditophora</taxon>
        <taxon>Macrostomorpha</taxon>
        <taxon>Macrostomida</taxon>
        <taxon>Macrostomidae</taxon>
        <taxon>Macrostomum</taxon>
    </lineage>
</organism>
<sequence>MSSCQLLTTLCVLVMALMLATEVQGCPRPIMAKVKSVKNPFKSAPPKKKMDISWPVNRPAMSQAERAATKAKMQKQVPAQELVNRMTEANKKRKEAAAQG</sequence>
<proteinExistence type="predicted"/>
<reference evidence="3 4" key="1">
    <citation type="submission" date="2017-06" db="EMBL/GenBank/DDBJ databases">
        <title>A platform for efficient transgenesis in Macrostomum lignano, a flatworm model organism for stem cell research.</title>
        <authorList>
            <person name="Berezikov E."/>
        </authorList>
    </citation>
    <scope>NUCLEOTIDE SEQUENCE [LARGE SCALE GENOMIC DNA]</scope>
    <source>
        <strain evidence="3">DV1</strain>
        <tissue evidence="3">Whole organism</tissue>
    </source>
</reference>
<protein>
    <submittedName>
        <fullName evidence="3">Uncharacterized protein</fullName>
    </submittedName>
</protein>
<evidence type="ECO:0000256" key="1">
    <source>
        <dbReference type="SAM" id="SignalP"/>
    </source>
</evidence>
<evidence type="ECO:0000313" key="2">
    <source>
        <dbReference type="EMBL" id="PAA62066.1"/>
    </source>
</evidence>
<dbReference type="EMBL" id="NIVC01001978">
    <property type="protein sequence ID" value="PAA62066.1"/>
    <property type="molecule type" value="Genomic_DNA"/>
</dbReference>
<gene>
    <name evidence="3" type="ORF">BOX15_Mlig027967g1</name>
    <name evidence="2" type="ORF">BOX15_Mlig027967g2</name>
</gene>
<comment type="caution">
    <text evidence="3">The sequence shown here is derived from an EMBL/GenBank/DDBJ whole genome shotgun (WGS) entry which is preliminary data.</text>
</comment>
<keyword evidence="4" id="KW-1185">Reference proteome</keyword>
<dbReference type="EMBL" id="NIVC01001911">
    <property type="protein sequence ID" value="PAA62672.1"/>
    <property type="molecule type" value="Genomic_DNA"/>
</dbReference>
<evidence type="ECO:0000313" key="3">
    <source>
        <dbReference type="EMBL" id="PAA62672.1"/>
    </source>
</evidence>
<name>A0A267EPJ5_9PLAT</name>
<evidence type="ECO:0000313" key="4">
    <source>
        <dbReference type="Proteomes" id="UP000215902"/>
    </source>
</evidence>
<accession>A0A267EPJ5</accession>
<dbReference type="AlphaFoldDB" id="A0A267EPJ5"/>